<accession>A0ABQ3WS66</accession>
<name>A0ABQ3WS66_9ACTN</name>
<organism evidence="2">
    <name type="scientific">Actinoplanes campanulatus</name>
    <dbReference type="NCBI Taxonomy" id="113559"/>
    <lineage>
        <taxon>Bacteria</taxon>
        <taxon>Bacillati</taxon>
        <taxon>Actinomycetota</taxon>
        <taxon>Actinomycetes</taxon>
        <taxon>Micromonosporales</taxon>
        <taxon>Micromonosporaceae</taxon>
        <taxon>Actinoplanes</taxon>
    </lineage>
</organism>
<protein>
    <submittedName>
        <fullName evidence="2">Uncharacterized protein</fullName>
    </submittedName>
</protein>
<sequence length="85" mass="8650">MGRSDIGRGSTAESDGGGSAWRGITLDALSDQTVECRNYGAEQLIAGIGVLVAVRRALASVTVVNRTGASEADGWGPARDSAGTR</sequence>
<comment type="caution">
    <text evidence="2">The sequence shown here is derived from an EMBL/GenBank/DDBJ whole genome shotgun (WGS) entry which is preliminary data.</text>
</comment>
<proteinExistence type="predicted"/>
<dbReference type="EMBL" id="BOMF01000121">
    <property type="protein sequence ID" value="GID49138.1"/>
    <property type="molecule type" value="Genomic_DNA"/>
</dbReference>
<gene>
    <name evidence="2" type="ORF">Aca07nite_64130</name>
</gene>
<feature type="region of interest" description="Disordered" evidence="1">
    <location>
        <begin position="1"/>
        <end position="21"/>
    </location>
</feature>
<evidence type="ECO:0000313" key="2">
    <source>
        <dbReference type="EMBL" id="GID49138.1"/>
    </source>
</evidence>
<evidence type="ECO:0000256" key="1">
    <source>
        <dbReference type="SAM" id="MobiDB-lite"/>
    </source>
</evidence>
<reference evidence="2" key="1">
    <citation type="submission" date="2021-01" db="EMBL/GenBank/DDBJ databases">
        <title>Whole genome shotgun sequence of Actinoplanes capillaceus NBRC 16408.</title>
        <authorList>
            <person name="Komaki H."/>
            <person name="Tamura T."/>
        </authorList>
    </citation>
    <scope>NUCLEOTIDE SEQUENCE [LARGE SCALE GENOMIC DNA]</scope>
    <source>
        <strain evidence="2">NBRC 16408</strain>
    </source>
</reference>